<dbReference type="AlphaFoldDB" id="A0A0C9TXY6"/>
<organism evidence="1 2">
    <name type="scientific">Paxillus involutus ATCC 200175</name>
    <dbReference type="NCBI Taxonomy" id="664439"/>
    <lineage>
        <taxon>Eukaryota</taxon>
        <taxon>Fungi</taxon>
        <taxon>Dikarya</taxon>
        <taxon>Basidiomycota</taxon>
        <taxon>Agaricomycotina</taxon>
        <taxon>Agaricomycetes</taxon>
        <taxon>Agaricomycetidae</taxon>
        <taxon>Boletales</taxon>
        <taxon>Paxilineae</taxon>
        <taxon>Paxillaceae</taxon>
        <taxon>Paxillus</taxon>
    </lineage>
</organism>
<gene>
    <name evidence="1" type="ORF">PAXINDRAFT_12047</name>
</gene>
<reference evidence="1 2" key="1">
    <citation type="submission" date="2014-06" db="EMBL/GenBank/DDBJ databases">
        <authorList>
            <consortium name="DOE Joint Genome Institute"/>
            <person name="Kuo A."/>
            <person name="Kohler A."/>
            <person name="Nagy L.G."/>
            <person name="Floudas D."/>
            <person name="Copeland A."/>
            <person name="Barry K.W."/>
            <person name="Cichocki N."/>
            <person name="Veneault-Fourrey C."/>
            <person name="LaButti K."/>
            <person name="Lindquist E.A."/>
            <person name="Lipzen A."/>
            <person name="Lundell T."/>
            <person name="Morin E."/>
            <person name="Murat C."/>
            <person name="Sun H."/>
            <person name="Tunlid A."/>
            <person name="Henrissat B."/>
            <person name="Grigoriev I.V."/>
            <person name="Hibbett D.S."/>
            <person name="Martin F."/>
            <person name="Nordberg H.P."/>
            <person name="Cantor M.N."/>
            <person name="Hua S.X."/>
        </authorList>
    </citation>
    <scope>NUCLEOTIDE SEQUENCE [LARGE SCALE GENOMIC DNA]</scope>
    <source>
        <strain evidence="1 2">ATCC 200175</strain>
    </source>
</reference>
<dbReference type="Proteomes" id="UP000053647">
    <property type="component" value="Unassembled WGS sequence"/>
</dbReference>
<reference evidence="2" key="2">
    <citation type="submission" date="2015-01" db="EMBL/GenBank/DDBJ databases">
        <title>Evolutionary Origins and Diversification of the Mycorrhizal Mutualists.</title>
        <authorList>
            <consortium name="DOE Joint Genome Institute"/>
            <consortium name="Mycorrhizal Genomics Consortium"/>
            <person name="Kohler A."/>
            <person name="Kuo A."/>
            <person name="Nagy L.G."/>
            <person name="Floudas D."/>
            <person name="Copeland A."/>
            <person name="Barry K.W."/>
            <person name="Cichocki N."/>
            <person name="Veneault-Fourrey C."/>
            <person name="LaButti K."/>
            <person name="Lindquist E.A."/>
            <person name="Lipzen A."/>
            <person name="Lundell T."/>
            <person name="Morin E."/>
            <person name="Murat C."/>
            <person name="Riley R."/>
            <person name="Ohm R."/>
            <person name="Sun H."/>
            <person name="Tunlid A."/>
            <person name="Henrissat B."/>
            <person name="Grigoriev I.V."/>
            <person name="Hibbett D.S."/>
            <person name="Martin F."/>
        </authorList>
    </citation>
    <scope>NUCLEOTIDE SEQUENCE [LARGE SCALE GENOMIC DNA]</scope>
    <source>
        <strain evidence="2">ATCC 200175</strain>
    </source>
</reference>
<keyword evidence="2" id="KW-1185">Reference proteome</keyword>
<dbReference type="SUPFAM" id="SSF52047">
    <property type="entry name" value="RNI-like"/>
    <property type="match status" value="1"/>
</dbReference>
<dbReference type="HOGENOM" id="CLU_021164_0_0_1"/>
<dbReference type="InterPro" id="IPR032675">
    <property type="entry name" value="LRR_dom_sf"/>
</dbReference>
<dbReference type="OrthoDB" id="2841072at2759"/>
<accession>A0A0C9TXY6</accession>
<sequence length="388" mass="43367">MSEPPLDEQASQALSMIRSNHDPALTPNLHTLRWEATHSNYVHLLPIFISGRLRSLHIPKKFGSQIWSANIPPLCPSLEIFSLAGGTRESVDLGFLDQWERLRFAICLTSLTPQALKRISTCPDLQSLALSIYDHEAWAQAIGLDHTSFPKLVATTIGCLSLDPASAWLKRLQLPKLKIIVIITHVAAPGSVACLFNILQRHPLSTISLYTADSEERHQVSISVLRLLFNCPLLTQLSINVCSFAVGDKDLEALSKAFPKLKVLDIMTHSSQEPSMITLNGLVPLLKYCPNLYTLKISINATRIRDNDDRPGNGVRNTYITKLSLHKSPIGNVERAALFLSDILPNVRTIEETSTSESWKKVATLLEVFNLARKQERRWCARRSRSTK</sequence>
<protein>
    <recommendedName>
        <fullName evidence="3">F-box domain-containing protein</fullName>
    </recommendedName>
</protein>
<dbReference type="Gene3D" id="3.80.10.10">
    <property type="entry name" value="Ribonuclease Inhibitor"/>
    <property type="match status" value="1"/>
</dbReference>
<proteinExistence type="predicted"/>
<name>A0A0C9TXY6_PAXIN</name>
<evidence type="ECO:0000313" key="1">
    <source>
        <dbReference type="EMBL" id="KIJ15128.1"/>
    </source>
</evidence>
<evidence type="ECO:0000313" key="2">
    <source>
        <dbReference type="Proteomes" id="UP000053647"/>
    </source>
</evidence>
<evidence type="ECO:0008006" key="3">
    <source>
        <dbReference type="Google" id="ProtNLM"/>
    </source>
</evidence>
<dbReference type="EMBL" id="KN819338">
    <property type="protein sequence ID" value="KIJ15128.1"/>
    <property type="molecule type" value="Genomic_DNA"/>
</dbReference>